<sequence>MGKEEAPFVPNKEISPPQHPQQTITTEITTTKTTVIQTSADDSTAPNQHTTNQSATTNILTTNDKTNISCRSIVSYKDATIRSDDSKEEVLSVETRSDKTYLESHLNGEETKFIASGIGNSCVVELVLITDNPTNETPELSDSDKNKQEGFISRMDIINSKRREGDVTSEANLYYLHKSTRNTMQNAYNRGWQFWEDWRSKQDLPINSKEYNPVTVHDFL</sequence>
<proteinExistence type="predicted"/>
<feature type="region of interest" description="Disordered" evidence="1">
    <location>
        <begin position="1"/>
        <end position="24"/>
    </location>
</feature>
<accession>A0A9P6X7A9</accession>
<dbReference type="Proteomes" id="UP000716291">
    <property type="component" value="Unassembled WGS sequence"/>
</dbReference>
<protein>
    <submittedName>
        <fullName evidence="2">Uncharacterized protein</fullName>
    </submittedName>
</protein>
<evidence type="ECO:0000256" key="1">
    <source>
        <dbReference type="SAM" id="MobiDB-lite"/>
    </source>
</evidence>
<evidence type="ECO:0000313" key="2">
    <source>
        <dbReference type="EMBL" id="KAG1306610.1"/>
    </source>
</evidence>
<gene>
    <name evidence="2" type="ORF">G6F64_007464</name>
</gene>
<keyword evidence="3" id="KW-1185">Reference proteome</keyword>
<name>A0A9P6X7A9_RHIOR</name>
<evidence type="ECO:0000313" key="3">
    <source>
        <dbReference type="Proteomes" id="UP000716291"/>
    </source>
</evidence>
<organism evidence="2 3">
    <name type="scientific">Rhizopus oryzae</name>
    <name type="common">Mucormycosis agent</name>
    <name type="synonym">Rhizopus arrhizus var. delemar</name>
    <dbReference type="NCBI Taxonomy" id="64495"/>
    <lineage>
        <taxon>Eukaryota</taxon>
        <taxon>Fungi</taxon>
        <taxon>Fungi incertae sedis</taxon>
        <taxon>Mucoromycota</taxon>
        <taxon>Mucoromycotina</taxon>
        <taxon>Mucoromycetes</taxon>
        <taxon>Mucorales</taxon>
        <taxon>Mucorineae</taxon>
        <taxon>Rhizopodaceae</taxon>
        <taxon>Rhizopus</taxon>
    </lineage>
</organism>
<dbReference type="EMBL" id="JAANQT010001100">
    <property type="protein sequence ID" value="KAG1306610.1"/>
    <property type="molecule type" value="Genomic_DNA"/>
</dbReference>
<reference evidence="2" key="1">
    <citation type="journal article" date="2020" name="Microb. Genom.">
        <title>Genetic diversity of clinical and environmental Mucorales isolates obtained from an investigation of mucormycosis cases among solid organ transplant recipients.</title>
        <authorList>
            <person name="Nguyen M.H."/>
            <person name="Kaul D."/>
            <person name="Muto C."/>
            <person name="Cheng S.J."/>
            <person name="Richter R.A."/>
            <person name="Bruno V.M."/>
            <person name="Liu G."/>
            <person name="Beyhan S."/>
            <person name="Sundermann A.J."/>
            <person name="Mounaud S."/>
            <person name="Pasculle A.W."/>
            <person name="Nierman W.C."/>
            <person name="Driscoll E."/>
            <person name="Cumbie R."/>
            <person name="Clancy C.J."/>
            <person name="Dupont C.L."/>
        </authorList>
    </citation>
    <scope>NUCLEOTIDE SEQUENCE</scope>
    <source>
        <strain evidence="2">GL11</strain>
    </source>
</reference>
<dbReference type="AlphaFoldDB" id="A0A9P6X7A9"/>
<comment type="caution">
    <text evidence="2">The sequence shown here is derived from an EMBL/GenBank/DDBJ whole genome shotgun (WGS) entry which is preliminary data.</text>
</comment>